<evidence type="ECO:0000256" key="5">
    <source>
        <dbReference type="ARBA" id="ARBA00023136"/>
    </source>
</evidence>
<dbReference type="GO" id="GO:0005886">
    <property type="term" value="C:plasma membrane"/>
    <property type="evidence" value="ECO:0007669"/>
    <property type="project" value="UniProtKB-SubCell"/>
</dbReference>
<dbReference type="RefSeq" id="WP_136880111.1">
    <property type="nucleotide sequence ID" value="NZ_SWDX01000003.1"/>
</dbReference>
<evidence type="ECO:0000256" key="6">
    <source>
        <dbReference type="SAM" id="MobiDB-lite"/>
    </source>
</evidence>
<comment type="subcellular location">
    <subcellularLocation>
        <location evidence="1">Cell membrane</location>
        <topology evidence="1">Multi-pass membrane protein</topology>
    </subcellularLocation>
</comment>
<evidence type="ECO:0000313" key="10">
    <source>
        <dbReference type="EMBL" id="TKC62533.1"/>
    </source>
</evidence>
<dbReference type="InterPro" id="IPR051125">
    <property type="entry name" value="ABC-4/HrtB_transporter"/>
</dbReference>
<dbReference type="InterPro" id="IPR025857">
    <property type="entry name" value="MacB_PCD"/>
</dbReference>
<dbReference type="Proteomes" id="UP000309594">
    <property type="component" value="Unassembled WGS sequence"/>
</dbReference>
<dbReference type="Pfam" id="PF02687">
    <property type="entry name" value="FtsX"/>
    <property type="match status" value="1"/>
</dbReference>
<evidence type="ECO:0000313" key="11">
    <source>
        <dbReference type="Proteomes" id="UP000309594"/>
    </source>
</evidence>
<evidence type="ECO:0000259" key="9">
    <source>
        <dbReference type="Pfam" id="PF12704"/>
    </source>
</evidence>
<keyword evidence="5 7" id="KW-0472">Membrane</keyword>
<evidence type="ECO:0000259" key="8">
    <source>
        <dbReference type="Pfam" id="PF02687"/>
    </source>
</evidence>
<evidence type="ECO:0000256" key="7">
    <source>
        <dbReference type="SAM" id="Phobius"/>
    </source>
</evidence>
<feature type="domain" description="MacB-like periplasmic core" evidence="9">
    <location>
        <begin position="18"/>
        <end position="199"/>
    </location>
</feature>
<evidence type="ECO:0000256" key="3">
    <source>
        <dbReference type="ARBA" id="ARBA00022692"/>
    </source>
</evidence>
<name>A0A4U1GHZ8_9SPHI</name>
<comment type="caution">
    <text evidence="10">The sequence shown here is derived from an EMBL/GenBank/DDBJ whole genome shotgun (WGS) entry which is preliminary data.</text>
</comment>
<evidence type="ECO:0000256" key="2">
    <source>
        <dbReference type="ARBA" id="ARBA00022475"/>
    </source>
</evidence>
<dbReference type="Pfam" id="PF12704">
    <property type="entry name" value="MacB_PCD"/>
    <property type="match status" value="1"/>
</dbReference>
<reference evidence="10 11" key="1">
    <citation type="submission" date="2019-04" db="EMBL/GenBank/DDBJ databases">
        <title>Pedobacter sp. RP-1-16 sp. nov., isolated from Arctic soil.</title>
        <authorList>
            <person name="Dahal R.H."/>
            <person name="Kim D.-U."/>
        </authorList>
    </citation>
    <scope>NUCLEOTIDE SEQUENCE [LARGE SCALE GENOMIC DNA]</scope>
    <source>
        <strain evidence="10 11">RP-1-16</strain>
    </source>
</reference>
<feature type="domain" description="ABC3 transporter permease C-terminal" evidence="8">
    <location>
        <begin position="297"/>
        <end position="414"/>
    </location>
</feature>
<feature type="transmembrane region" description="Helical" evidence="7">
    <location>
        <begin position="20"/>
        <end position="38"/>
    </location>
</feature>
<protein>
    <submittedName>
        <fullName evidence="10">FtsX-like permease family protein</fullName>
    </submittedName>
</protein>
<dbReference type="PANTHER" id="PTHR43738">
    <property type="entry name" value="ABC TRANSPORTER, MEMBRANE PROTEIN"/>
    <property type="match status" value="1"/>
</dbReference>
<organism evidence="10 11">
    <name type="scientific">Pedobacter hiemivivus</name>
    <dbReference type="NCBI Taxonomy" id="2530454"/>
    <lineage>
        <taxon>Bacteria</taxon>
        <taxon>Pseudomonadati</taxon>
        <taxon>Bacteroidota</taxon>
        <taxon>Sphingobacteriia</taxon>
        <taxon>Sphingobacteriales</taxon>
        <taxon>Sphingobacteriaceae</taxon>
        <taxon>Pedobacter</taxon>
    </lineage>
</organism>
<sequence>MSPLKISWKSLWSKPLSSALNIMLIAFGTGILTILLLASTQISEKLDNNSKDIDLVVGAKGSPLQLILSSIYYIDFPTGNIPLKEAMELARSPFVKRAVPLALGDNYNGTRIVGTDSNFVSLYQLKTAQGKFWQKDFEAAIGATVAKNQNLKIGDTFYGAHGLSSSSDVHKSHPYVVSGILTPQGNVTDNLILTNVASVWKMHDEHEDHDHDAKEAHEHEAHDHKAHEGHDHEADDHSNDQSRELTSLLIQYRSPMSVAMFPRLVNETTNMQAASPAQESTRLFSLIGVGVDTLQWFAILIMFIAAISVFVNLYNSLKERNYDLAIMRTLGASRTKLFLIVIAEGIMLTLAGTIIGILLGHLVLEFIGSNQESSQAQLSGFVLLYNEIYLFVAGLAIGIFAAIIPAIQAYRSNISKILAKN</sequence>
<keyword evidence="2" id="KW-1003">Cell membrane</keyword>
<keyword evidence="4 7" id="KW-1133">Transmembrane helix</keyword>
<evidence type="ECO:0000256" key="1">
    <source>
        <dbReference type="ARBA" id="ARBA00004651"/>
    </source>
</evidence>
<feature type="transmembrane region" description="Helical" evidence="7">
    <location>
        <begin position="337"/>
        <end position="364"/>
    </location>
</feature>
<dbReference type="EMBL" id="SWDX01000003">
    <property type="protein sequence ID" value="TKC62533.1"/>
    <property type="molecule type" value="Genomic_DNA"/>
</dbReference>
<dbReference type="PANTHER" id="PTHR43738:SF2">
    <property type="entry name" value="ABC TRANSPORTER PERMEASE"/>
    <property type="match status" value="1"/>
</dbReference>
<accession>A0A4U1GHZ8</accession>
<gene>
    <name evidence="10" type="ORF">FBD94_09995</name>
</gene>
<evidence type="ECO:0000256" key="4">
    <source>
        <dbReference type="ARBA" id="ARBA00022989"/>
    </source>
</evidence>
<feature type="transmembrane region" description="Helical" evidence="7">
    <location>
        <begin position="296"/>
        <end position="317"/>
    </location>
</feature>
<feature type="region of interest" description="Disordered" evidence="6">
    <location>
        <begin position="204"/>
        <end position="240"/>
    </location>
</feature>
<keyword evidence="3 7" id="KW-0812">Transmembrane</keyword>
<proteinExistence type="predicted"/>
<feature type="transmembrane region" description="Helical" evidence="7">
    <location>
        <begin position="388"/>
        <end position="410"/>
    </location>
</feature>
<dbReference type="InterPro" id="IPR003838">
    <property type="entry name" value="ABC3_permease_C"/>
</dbReference>
<dbReference type="AlphaFoldDB" id="A0A4U1GHZ8"/>